<organism evidence="1">
    <name type="scientific">Nematocida ausubeli (strain ATCC PRA-371 / ERTm2)</name>
    <name type="common">Nematode killer fungus</name>
    <dbReference type="NCBI Taxonomy" id="1913371"/>
    <lineage>
        <taxon>Eukaryota</taxon>
        <taxon>Fungi</taxon>
        <taxon>Fungi incertae sedis</taxon>
        <taxon>Microsporidia</taxon>
        <taxon>Nematocida</taxon>
    </lineage>
</organism>
<dbReference type="HOGENOM" id="CLU_549921_0_0_1"/>
<dbReference type="Proteomes" id="UP000005622">
    <property type="component" value="Unassembled WGS sequence"/>
</dbReference>
<name>H8ZFC4_NEMA1</name>
<dbReference type="AlphaFoldDB" id="H8ZFC4"/>
<proteinExistence type="predicted"/>
<accession>H8ZFC4</accession>
<protein>
    <submittedName>
        <fullName evidence="1">Uncharacterized protein</fullName>
    </submittedName>
</protein>
<evidence type="ECO:0000313" key="1">
    <source>
        <dbReference type="EMBL" id="EHY64676.1"/>
    </source>
</evidence>
<gene>
    <name evidence="1" type="ORF">NERG_02295</name>
</gene>
<reference evidence="1" key="1">
    <citation type="submission" date="2011-03" db="EMBL/GenBank/DDBJ databases">
        <title>The Genome Sequence of Nematocida sp1 strain ERTm2.</title>
        <authorList>
            <consortium name="The Broad Institute Genome Sequencing Platform"/>
            <consortium name="The Broad Institute Genome Sequencing Center for Infectious Disease"/>
            <person name="Cuomo C."/>
            <person name="Troemel E."/>
            <person name="Young S.K."/>
            <person name="Zeng Q."/>
            <person name="Gargeya S."/>
            <person name="Fitzgerald M."/>
            <person name="Haas B."/>
            <person name="Abouelleil A."/>
            <person name="Alvarado L."/>
            <person name="Arachchi H.M."/>
            <person name="Berlin A."/>
            <person name="Brown A."/>
            <person name="Chapman S.B."/>
            <person name="Chen Z."/>
            <person name="Dunbar C."/>
            <person name="Freedman E."/>
            <person name="Gearin G."/>
            <person name="Gellesch M."/>
            <person name="Goldberg J."/>
            <person name="Griggs A."/>
            <person name="Gujja S."/>
            <person name="Heilman E.R."/>
            <person name="Heiman D."/>
            <person name="Howarth C."/>
            <person name="Larson L."/>
            <person name="Lui A."/>
            <person name="MacDonald P.J.P."/>
            <person name="Mehta T."/>
            <person name="Montmayeur A."/>
            <person name="Murphy C."/>
            <person name="Neiman D."/>
            <person name="Pearson M."/>
            <person name="Priest M."/>
            <person name="Roberts A."/>
            <person name="Saif S."/>
            <person name="Shea T."/>
            <person name="Shenoy N."/>
            <person name="Sisk P."/>
            <person name="Stolte C."/>
            <person name="Sykes S."/>
            <person name="White J."/>
            <person name="Yandava C."/>
            <person name="Wortman J."/>
            <person name="Nusbaum C."/>
            <person name="Birren B."/>
        </authorList>
    </citation>
    <scope>NUCLEOTIDE SEQUENCE</scope>
    <source>
        <strain evidence="1">ERTm2</strain>
    </source>
</reference>
<dbReference type="EMBL" id="JH604639">
    <property type="protein sequence ID" value="EHY64676.1"/>
    <property type="molecule type" value="Genomic_DNA"/>
</dbReference>
<sequence>MENTHSYSLTRKILHALEDDLEGLFNLLSKSKKKGLFIPSSILVLIIEDKKPLPPSKVLCMRLLQSNLEIAEEKKEISYLVSSMRFMFRISEIIKIDAENWDDKNQSEIIPGNTLGILECISDILGQVNFHRKEAILDVMQQAGIFLLINLWCTPGLLKFYNNALAQTNILVISDGKSEVSGNNRNEIGTARDKVNTPYRIPVEESLYNKTTVLVHRRRSEFFMPKYFRMYPEVHTEAYRRIFSFQDEYEIFHKSLVNWCKTAGNLKEIEFVCISHLDHLSTKVENEMYENEVIFCLGVQFYSAVENTFEEGDGRLLKSYLKFIKKCREVKNPVIKGTSSVAANRITLQAGKYLVNKIISPGKETRNNPKLEIFRQKAELVVGLSALCDIFNEFGLHSGFHKIIERESGRILELLEIQPEEEIILHCTSIIRVLSVLEGIPISLFSPSKLSLVLWVLENVEISDKKAKKWLDAYMQEISSIYNPAHENFIARSLCF</sequence>